<feature type="modified residue" description="4-aspartylphosphate" evidence="2">
    <location>
        <position position="67"/>
    </location>
</feature>
<sequence>MTNSVMNEKLLTEHKISVLLIDDQPMVGEAVRRMLAEEKDIDFHFVSDPTIAIPTAEKLEPTVILQDLVMPEIDGMTMVKFMRANSKLKNIPLIVLSTKEEATTKAEAFALGANDYLVKLPDRIELLARIRYHSKAYINLLQRNEAYKQLLESRDAMRKELAVAADYVTSLLPLPVAEGEIQADWRFLPSASLGGDSFGYHWLDDDHFAIYLLDVCDHGVGSALLSVSAMNVLRSQTLPDTDFHKPDEVLFALNESFQMDQQNNLYFTMWYGVYKKSDRTLTYSSGGHPPALLMNGDEVAQLRTPGMIVGGMPDMEYTSDSITVKPGARFFLYSDGVYELKKVSDGKMWDFESFVNFMASTTGPLGSPIDMLIGHTKELQGREEYDDDFSMVEFVFE</sequence>
<dbReference type="SUPFAM" id="SSF52172">
    <property type="entry name" value="CheY-like"/>
    <property type="match status" value="1"/>
</dbReference>
<accession>A0A1G9CGK2</accession>
<dbReference type="Gene3D" id="3.40.50.2300">
    <property type="match status" value="1"/>
</dbReference>
<dbReference type="Pfam" id="PF00072">
    <property type="entry name" value="Response_reg"/>
    <property type="match status" value="1"/>
</dbReference>
<evidence type="ECO:0000256" key="2">
    <source>
        <dbReference type="PROSITE-ProRule" id="PRU00169"/>
    </source>
</evidence>
<dbReference type="Proteomes" id="UP000199053">
    <property type="component" value="Unassembled WGS sequence"/>
</dbReference>
<dbReference type="OrthoDB" id="20101at2"/>
<evidence type="ECO:0000256" key="1">
    <source>
        <dbReference type="ARBA" id="ARBA00022801"/>
    </source>
</evidence>
<keyword evidence="5" id="KW-1185">Reference proteome</keyword>
<dbReference type="SUPFAM" id="SSF81606">
    <property type="entry name" value="PP2C-like"/>
    <property type="match status" value="1"/>
</dbReference>
<feature type="domain" description="Response regulatory" evidence="3">
    <location>
        <begin position="17"/>
        <end position="134"/>
    </location>
</feature>
<dbReference type="Pfam" id="PF07228">
    <property type="entry name" value="SpoIIE"/>
    <property type="match status" value="1"/>
</dbReference>
<dbReference type="GO" id="GO:0000160">
    <property type="term" value="P:phosphorelay signal transduction system"/>
    <property type="evidence" value="ECO:0007669"/>
    <property type="project" value="InterPro"/>
</dbReference>
<reference evidence="5" key="1">
    <citation type="submission" date="2016-10" db="EMBL/GenBank/DDBJ databases">
        <authorList>
            <person name="Varghese N."/>
            <person name="Submissions S."/>
        </authorList>
    </citation>
    <scope>NUCLEOTIDE SEQUENCE [LARGE SCALE GENOMIC DNA]</scope>
    <source>
        <strain evidence="5">DSM 16995</strain>
    </source>
</reference>
<dbReference type="STRING" id="246191.SAMN05660337_0664"/>
<keyword evidence="1" id="KW-0378">Hydrolase</keyword>
<dbReference type="SMART" id="SM00448">
    <property type="entry name" value="REC"/>
    <property type="match status" value="1"/>
</dbReference>
<dbReference type="AlphaFoldDB" id="A0A1G9CGK2"/>
<name>A0A1G9CGK2_9BACT</name>
<dbReference type="InterPro" id="IPR011006">
    <property type="entry name" value="CheY-like_superfamily"/>
</dbReference>
<protein>
    <submittedName>
        <fullName evidence="4">Response regulator receiver domain-containing protein</fullName>
    </submittedName>
</protein>
<gene>
    <name evidence="4" type="ORF">SAMN05660337_0664</name>
</gene>
<dbReference type="PANTHER" id="PTHR43156:SF2">
    <property type="entry name" value="STAGE II SPORULATION PROTEIN E"/>
    <property type="match status" value="1"/>
</dbReference>
<dbReference type="InterPro" id="IPR001932">
    <property type="entry name" value="PPM-type_phosphatase-like_dom"/>
</dbReference>
<dbReference type="PROSITE" id="PS50110">
    <property type="entry name" value="RESPONSE_REGULATORY"/>
    <property type="match status" value="1"/>
</dbReference>
<proteinExistence type="predicted"/>
<dbReference type="SMART" id="SM00331">
    <property type="entry name" value="PP2C_SIG"/>
    <property type="match status" value="1"/>
</dbReference>
<evidence type="ECO:0000259" key="3">
    <source>
        <dbReference type="PROSITE" id="PS50110"/>
    </source>
</evidence>
<dbReference type="GO" id="GO:0016791">
    <property type="term" value="F:phosphatase activity"/>
    <property type="evidence" value="ECO:0007669"/>
    <property type="project" value="TreeGrafter"/>
</dbReference>
<keyword evidence="2" id="KW-0597">Phosphoprotein</keyword>
<dbReference type="RefSeq" id="WP_092158181.1">
    <property type="nucleotide sequence ID" value="NZ_FNGA01000001.1"/>
</dbReference>
<evidence type="ECO:0000313" key="4">
    <source>
        <dbReference type="EMBL" id="SDK50624.1"/>
    </source>
</evidence>
<dbReference type="Gene3D" id="3.60.40.10">
    <property type="entry name" value="PPM-type phosphatase domain"/>
    <property type="match status" value="1"/>
</dbReference>
<dbReference type="InterPro" id="IPR036457">
    <property type="entry name" value="PPM-type-like_dom_sf"/>
</dbReference>
<dbReference type="InterPro" id="IPR052016">
    <property type="entry name" value="Bact_Sigma-Reg"/>
</dbReference>
<organism evidence="4 5">
    <name type="scientific">Maridesulfovibrio ferrireducens</name>
    <dbReference type="NCBI Taxonomy" id="246191"/>
    <lineage>
        <taxon>Bacteria</taxon>
        <taxon>Pseudomonadati</taxon>
        <taxon>Thermodesulfobacteriota</taxon>
        <taxon>Desulfovibrionia</taxon>
        <taxon>Desulfovibrionales</taxon>
        <taxon>Desulfovibrionaceae</taxon>
        <taxon>Maridesulfovibrio</taxon>
    </lineage>
</organism>
<dbReference type="PANTHER" id="PTHR43156">
    <property type="entry name" value="STAGE II SPORULATION PROTEIN E-RELATED"/>
    <property type="match status" value="1"/>
</dbReference>
<evidence type="ECO:0000313" key="5">
    <source>
        <dbReference type="Proteomes" id="UP000199053"/>
    </source>
</evidence>
<dbReference type="InterPro" id="IPR001789">
    <property type="entry name" value="Sig_transdc_resp-reg_receiver"/>
</dbReference>
<dbReference type="EMBL" id="FNGA01000001">
    <property type="protein sequence ID" value="SDK50624.1"/>
    <property type="molecule type" value="Genomic_DNA"/>
</dbReference>